<gene>
    <name evidence="2" type="ORF">IZO911_LOCUS27256</name>
</gene>
<accession>A0A814UNZ2</accession>
<dbReference type="AlphaFoldDB" id="A0A814UNZ2"/>
<dbReference type="EMBL" id="CAJNOE010000367">
    <property type="protein sequence ID" value="CAF1177382.1"/>
    <property type="molecule type" value="Genomic_DNA"/>
</dbReference>
<feature type="compositionally biased region" description="Polar residues" evidence="1">
    <location>
        <begin position="73"/>
        <end position="88"/>
    </location>
</feature>
<protein>
    <submittedName>
        <fullName evidence="2">Uncharacterized protein</fullName>
    </submittedName>
</protein>
<dbReference type="Proteomes" id="UP000663860">
    <property type="component" value="Unassembled WGS sequence"/>
</dbReference>
<evidence type="ECO:0000313" key="2">
    <source>
        <dbReference type="EMBL" id="CAF1177382.1"/>
    </source>
</evidence>
<reference evidence="2" key="1">
    <citation type="submission" date="2021-02" db="EMBL/GenBank/DDBJ databases">
        <authorList>
            <person name="Nowell W R."/>
        </authorList>
    </citation>
    <scope>NUCLEOTIDE SEQUENCE</scope>
</reference>
<proteinExistence type="predicted"/>
<evidence type="ECO:0000313" key="3">
    <source>
        <dbReference type="Proteomes" id="UP000663860"/>
    </source>
</evidence>
<organism evidence="2 3">
    <name type="scientific">Adineta steineri</name>
    <dbReference type="NCBI Taxonomy" id="433720"/>
    <lineage>
        <taxon>Eukaryota</taxon>
        <taxon>Metazoa</taxon>
        <taxon>Spiralia</taxon>
        <taxon>Gnathifera</taxon>
        <taxon>Rotifera</taxon>
        <taxon>Eurotatoria</taxon>
        <taxon>Bdelloidea</taxon>
        <taxon>Adinetida</taxon>
        <taxon>Adinetidae</taxon>
        <taxon>Adineta</taxon>
    </lineage>
</organism>
<feature type="region of interest" description="Disordered" evidence="1">
    <location>
        <begin position="58"/>
        <end position="88"/>
    </location>
</feature>
<name>A0A814UNZ2_9BILA</name>
<sequence length="88" mass="9940">MGISRKTAARTTEEIVHALNTQQNNHIVNEKQNELENLIQHQRHEIHRLNDQITRVENNNSRSASANGNRSRPTSGQLPPITSTLTAH</sequence>
<comment type="caution">
    <text evidence="2">The sequence shown here is derived from an EMBL/GenBank/DDBJ whole genome shotgun (WGS) entry which is preliminary data.</text>
</comment>
<feature type="compositionally biased region" description="Low complexity" evidence="1">
    <location>
        <begin position="58"/>
        <end position="72"/>
    </location>
</feature>
<evidence type="ECO:0000256" key="1">
    <source>
        <dbReference type="SAM" id="MobiDB-lite"/>
    </source>
</evidence>